<sequence>MYYSLTDSLFWLLGLVSWLVVVVSCFIPGWLVLQKAKIDSALTRSLGAWGVGIALWAGQGFIFGYLHLRWLSYAYLGAAIVLAILNRSEFFKTTHAALAELGKLPKVVLAAIAGSVFFQIYGHIGSGLLTEKGIGYYFVNSADGMLHLGYIQSMIGTFPPIEPGLAGTQLVNYHYWGDLFMAELARVWLLPVNHLFFHYLPPILLILITLSFVQLLKQFSNKTATLLISLFLLTFGADAAFIFAQYFKHTWGASVPALDTGLNFIFNMPQVFGRLLLIVNLLFLTQWLKNRQAILLFIIAGLGASMVGFKIYYGIYFTIGFGFLSLFLVWQQLVVEWSQNQSWLNRIFKTFTSQQSVLLSWLLLIFLATIIYLPANRSAGGLLFVPLAWTKVFFSPDHYDYRDWWLRMQVYEAAHSLKNMTIYNTIAVAITLISVYGIRLLGLLPTKNIFHKLPTALLFFLIPTNFIFIIIGMLFFQSSGGLNIYNFLITPILSMIIFSSIIIGEVKDRFYKIILILLIVIFSLPRSIIQLKQYYSEFYSQHPTELISTDELELLTFIKNNVPPQAVIQADSRNQYDQLTPYVAFFADRPTYLGGQALLSTRNLDIAVRSNIVEQLFNQSDLTKIANQMREHQISYLYVTNSILLEKFLPLQKIDQTPSSLTILKQNKAGAVIGLSQPL</sequence>
<feature type="transmembrane region" description="Helical" evidence="1">
    <location>
        <begin position="70"/>
        <end position="86"/>
    </location>
</feature>
<feature type="transmembrane region" description="Helical" evidence="1">
    <location>
        <begin position="12"/>
        <end position="33"/>
    </location>
</feature>
<name>A0A2M8KV68_9BACT</name>
<feature type="transmembrane region" description="Helical" evidence="1">
    <location>
        <begin position="196"/>
        <end position="216"/>
    </location>
</feature>
<dbReference type="EMBL" id="PFEE01000030">
    <property type="protein sequence ID" value="PJE63790.1"/>
    <property type="molecule type" value="Genomic_DNA"/>
</dbReference>
<protein>
    <recommendedName>
        <fullName evidence="4">Glycosyltransferase RgtA/B/C/D-like domain-containing protein</fullName>
    </recommendedName>
</protein>
<evidence type="ECO:0000313" key="2">
    <source>
        <dbReference type="EMBL" id="PJE63790.1"/>
    </source>
</evidence>
<keyword evidence="1" id="KW-0812">Transmembrane</keyword>
<evidence type="ECO:0000313" key="3">
    <source>
        <dbReference type="Proteomes" id="UP000231569"/>
    </source>
</evidence>
<feature type="transmembrane region" description="Helical" evidence="1">
    <location>
        <begin position="223"/>
        <end position="244"/>
    </location>
</feature>
<feature type="transmembrane region" description="Helical" evidence="1">
    <location>
        <begin position="482"/>
        <end position="503"/>
    </location>
</feature>
<keyword evidence="1" id="KW-1133">Transmembrane helix</keyword>
<comment type="caution">
    <text evidence="2">The sequence shown here is derived from an EMBL/GenBank/DDBJ whole genome shotgun (WGS) entry which is preliminary data.</text>
</comment>
<feature type="transmembrane region" description="Helical" evidence="1">
    <location>
        <begin position="293"/>
        <end position="309"/>
    </location>
</feature>
<feature type="transmembrane region" description="Helical" evidence="1">
    <location>
        <begin position="510"/>
        <end position="529"/>
    </location>
</feature>
<gene>
    <name evidence="2" type="ORF">COU89_01425</name>
</gene>
<evidence type="ECO:0008006" key="4">
    <source>
        <dbReference type="Google" id="ProtNLM"/>
    </source>
</evidence>
<feature type="transmembrane region" description="Helical" evidence="1">
    <location>
        <begin position="45"/>
        <end position="64"/>
    </location>
</feature>
<feature type="transmembrane region" description="Helical" evidence="1">
    <location>
        <begin position="315"/>
        <end position="335"/>
    </location>
</feature>
<accession>A0A2M8KV68</accession>
<keyword evidence="1" id="KW-0472">Membrane</keyword>
<reference evidence="3" key="1">
    <citation type="submission" date="2017-09" db="EMBL/GenBank/DDBJ databases">
        <title>Depth-based differentiation of microbial function through sediment-hosted aquifers and enrichment of novel symbionts in the deep terrestrial subsurface.</title>
        <authorList>
            <person name="Probst A.J."/>
            <person name="Ladd B."/>
            <person name="Jarett J.K."/>
            <person name="Geller-Mcgrath D.E."/>
            <person name="Sieber C.M.K."/>
            <person name="Emerson J.B."/>
            <person name="Anantharaman K."/>
            <person name="Thomas B.C."/>
            <person name="Malmstrom R."/>
            <person name="Stieglmeier M."/>
            <person name="Klingl A."/>
            <person name="Woyke T."/>
            <person name="Ryan C.M."/>
            <person name="Banfield J.F."/>
        </authorList>
    </citation>
    <scope>NUCLEOTIDE SEQUENCE [LARGE SCALE GENOMIC DNA]</scope>
</reference>
<dbReference type="AlphaFoldDB" id="A0A2M8KV68"/>
<feature type="transmembrane region" description="Helical" evidence="1">
    <location>
        <begin position="356"/>
        <end position="375"/>
    </location>
</feature>
<proteinExistence type="predicted"/>
<feature type="transmembrane region" description="Helical" evidence="1">
    <location>
        <begin position="422"/>
        <end position="444"/>
    </location>
</feature>
<organism evidence="2 3">
    <name type="scientific">Candidatus Roizmanbacteria bacterium CG10_big_fil_rev_8_21_14_0_10_45_7</name>
    <dbReference type="NCBI Taxonomy" id="1974854"/>
    <lineage>
        <taxon>Bacteria</taxon>
        <taxon>Candidatus Roizmaniibacteriota</taxon>
    </lineage>
</organism>
<feature type="transmembrane region" description="Helical" evidence="1">
    <location>
        <begin position="456"/>
        <end position="476"/>
    </location>
</feature>
<feature type="transmembrane region" description="Helical" evidence="1">
    <location>
        <begin position="107"/>
        <end position="124"/>
    </location>
</feature>
<evidence type="ECO:0000256" key="1">
    <source>
        <dbReference type="SAM" id="Phobius"/>
    </source>
</evidence>
<dbReference type="Proteomes" id="UP000231569">
    <property type="component" value="Unassembled WGS sequence"/>
</dbReference>
<feature type="transmembrane region" description="Helical" evidence="1">
    <location>
        <begin position="264"/>
        <end position="284"/>
    </location>
</feature>